<organism evidence="2">
    <name type="scientific">Sesamum angustifolium</name>
    <dbReference type="NCBI Taxonomy" id="2727405"/>
    <lineage>
        <taxon>Eukaryota</taxon>
        <taxon>Viridiplantae</taxon>
        <taxon>Streptophyta</taxon>
        <taxon>Embryophyta</taxon>
        <taxon>Tracheophyta</taxon>
        <taxon>Spermatophyta</taxon>
        <taxon>Magnoliopsida</taxon>
        <taxon>eudicotyledons</taxon>
        <taxon>Gunneridae</taxon>
        <taxon>Pentapetalae</taxon>
        <taxon>asterids</taxon>
        <taxon>lamiids</taxon>
        <taxon>Lamiales</taxon>
        <taxon>Pedaliaceae</taxon>
        <taxon>Sesamum</taxon>
    </lineage>
</organism>
<gene>
    <name evidence="2" type="ORF">Sangu_2041900</name>
</gene>
<feature type="region of interest" description="Disordered" evidence="1">
    <location>
        <begin position="1"/>
        <end position="38"/>
    </location>
</feature>
<feature type="compositionally biased region" description="Basic residues" evidence="1">
    <location>
        <begin position="1"/>
        <end position="10"/>
    </location>
</feature>
<dbReference type="EMBL" id="JACGWK010000013">
    <property type="protein sequence ID" value="KAL0318857.1"/>
    <property type="molecule type" value="Genomic_DNA"/>
</dbReference>
<protein>
    <submittedName>
        <fullName evidence="2">Uncharacterized protein</fullName>
    </submittedName>
</protein>
<comment type="caution">
    <text evidence="2">The sequence shown here is derived from an EMBL/GenBank/DDBJ whole genome shotgun (WGS) entry which is preliminary data.</text>
</comment>
<evidence type="ECO:0000256" key="1">
    <source>
        <dbReference type="SAM" id="MobiDB-lite"/>
    </source>
</evidence>
<proteinExistence type="predicted"/>
<evidence type="ECO:0000313" key="2">
    <source>
        <dbReference type="EMBL" id="KAL0318857.1"/>
    </source>
</evidence>
<reference evidence="2" key="2">
    <citation type="journal article" date="2024" name="Plant">
        <title>Genomic evolution and insights into agronomic trait innovations of Sesamum species.</title>
        <authorList>
            <person name="Miao H."/>
            <person name="Wang L."/>
            <person name="Qu L."/>
            <person name="Liu H."/>
            <person name="Sun Y."/>
            <person name="Le M."/>
            <person name="Wang Q."/>
            <person name="Wei S."/>
            <person name="Zheng Y."/>
            <person name="Lin W."/>
            <person name="Duan Y."/>
            <person name="Cao H."/>
            <person name="Xiong S."/>
            <person name="Wang X."/>
            <person name="Wei L."/>
            <person name="Li C."/>
            <person name="Ma Q."/>
            <person name="Ju M."/>
            <person name="Zhao R."/>
            <person name="Li G."/>
            <person name="Mu C."/>
            <person name="Tian Q."/>
            <person name="Mei H."/>
            <person name="Zhang T."/>
            <person name="Gao T."/>
            <person name="Zhang H."/>
        </authorList>
    </citation>
    <scope>NUCLEOTIDE SEQUENCE</scope>
    <source>
        <strain evidence="2">G01</strain>
    </source>
</reference>
<sequence length="77" mass="7958">MASLYHHRRGGASASRGHPVAPFGSGASQRVGSLVSKGPTSQKQVVSIVATQVSRSVRTLDTSIVPIDIEDSGDNQG</sequence>
<name>A0AAW2LHR0_9LAMI</name>
<accession>A0AAW2LHR0</accession>
<dbReference type="AlphaFoldDB" id="A0AAW2LHR0"/>
<reference evidence="2" key="1">
    <citation type="submission" date="2020-06" db="EMBL/GenBank/DDBJ databases">
        <authorList>
            <person name="Li T."/>
            <person name="Hu X."/>
            <person name="Zhang T."/>
            <person name="Song X."/>
            <person name="Zhang H."/>
            <person name="Dai N."/>
            <person name="Sheng W."/>
            <person name="Hou X."/>
            <person name="Wei L."/>
        </authorList>
    </citation>
    <scope>NUCLEOTIDE SEQUENCE</scope>
    <source>
        <strain evidence="2">G01</strain>
        <tissue evidence="2">Leaf</tissue>
    </source>
</reference>